<feature type="compositionally biased region" description="Polar residues" evidence="1">
    <location>
        <begin position="1011"/>
        <end position="1023"/>
    </location>
</feature>
<gene>
    <name evidence="2" type="ORF">Vafri_9628</name>
</gene>
<reference evidence="2" key="1">
    <citation type="journal article" date="2021" name="Proc. Natl. Acad. Sci. U.S.A.">
        <title>Three genomes in the algal genus Volvox reveal the fate of a haploid sex-determining region after a transition to homothallism.</title>
        <authorList>
            <person name="Yamamoto K."/>
            <person name="Hamaji T."/>
            <person name="Kawai-Toyooka H."/>
            <person name="Matsuzaki R."/>
            <person name="Takahashi F."/>
            <person name="Nishimura Y."/>
            <person name="Kawachi M."/>
            <person name="Noguchi H."/>
            <person name="Minakuchi Y."/>
            <person name="Umen J.G."/>
            <person name="Toyoda A."/>
            <person name="Nozaki H."/>
        </authorList>
    </citation>
    <scope>NUCLEOTIDE SEQUENCE</scope>
    <source>
        <strain evidence="2">NIES-3780</strain>
    </source>
</reference>
<sequence length="1065" mass="111242">MTRRDVQWLSSLSAPSAVVAAVDSEGAAESLMAARSKHPGHDNVEVELGVEVAVLCSDNPPVPIPSVVHGGGGDCGDGGGGMRAPWQADDSSQPLRGGIVNEGGSVEDAGAGAGGSNDGSGRGNDDCSASGVTSHSGDGDGDGDGGGGGSGGTSHSGSGSGSDGAMVVNIVLPLENQHGELFLRNEQLATLLPLNGGGDPRVDSGSVVPWVGPGFETLGLKLLAENERERGPWQLVDANLCSDTAAGGWWLKGIGSWLNQQNATRGDALLLMNTVPAANGNNSFIHGNGSCLYVMGMSLLRGTHPLTSPPHTMTAMTMTTTAAEMSKPRRAGSGGSASMRTAVRVVIEPVRRPRGRPRKSNTRHCTWPEWHRKVGERSAGSTWDGTRMKMLSLSDVSTGCVYLPQRLKNGVFAEALEERTETMHKASVKLIVCPKGPEISGGGDGGDSGGGGADNRGGDGGGGQLEWEVPVKQWGQGVSLEHAWPILHHFKAQVGDILVFRPGRDSGSFIIEVIKKPVEELSVKASYALPPPPLLAAAVTEAVEEAVVAEEATAGAAEEAPVIATAAAEEMEMEMEMGMEMATAAAISAAAGDVGTVAEATGVSQRDMEGQAAALRTTSPVCHWGLIAPPMEPMSVFASEGYCTAMLPYPPPLPPQQQQLLKQQPLPPHQQQEQQWSQEQEGQGAGVVRSALLSGRKRQRRAAAPRPRRQHEEQHEAGVTSNRPYPGVVVEAASVIGWLFGGDPRLGDSAATATNAASASAGTRLGAASRRQRATITEPQAHPAGISEEATAADEANGRKQSSRSDRESEPWVNEGNEAANGGCCEAALQQASQQVLSAGQDGQRTEARAQGPAEARDVDQEPQTNRPPSLPQHLPPAPAPSQQQSQWHQPLTSELGMGTAVLKMPRAVLPMPDYPRVQRRRAATVTPHAPPQPPQPLRPAADQNQNPSAGVDMNEDIDIYCLVGATDPAPTLRPMGSSRGPRFSRASESIDFLHILADVAICLAEGGGSPDTSRPGSLQPMTQDPWVSGSHVTGYRRTGFAMDKALAGKGHRRKRGLGVGQSRG</sequence>
<feature type="compositionally biased region" description="Gly residues" evidence="1">
    <location>
        <begin position="69"/>
        <end position="82"/>
    </location>
</feature>
<accession>A0A8J4B9D6</accession>
<feature type="region of interest" description="Disordered" evidence="1">
    <location>
        <begin position="436"/>
        <end position="466"/>
    </location>
</feature>
<name>A0A8J4B9D6_9CHLO</name>
<dbReference type="Proteomes" id="UP000747399">
    <property type="component" value="Unassembled WGS sequence"/>
</dbReference>
<protein>
    <submittedName>
        <fullName evidence="2">Uncharacterized protein</fullName>
    </submittedName>
</protein>
<organism evidence="2 3">
    <name type="scientific">Volvox africanus</name>
    <dbReference type="NCBI Taxonomy" id="51714"/>
    <lineage>
        <taxon>Eukaryota</taxon>
        <taxon>Viridiplantae</taxon>
        <taxon>Chlorophyta</taxon>
        <taxon>core chlorophytes</taxon>
        <taxon>Chlorophyceae</taxon>
        <taxon>CS clade</taxon>
        <taxon>Chlamydomonadales</taxon>
        <taxon>Volvocaceae</taxon>
        <taxon>Volvox</taxon>
    </lineage>
</organism>
<feature type="region of interest" description="Disordered" evidence="1">
    <location>
        <begin position="920"/>
        <end position="950"/>
    </location>
</feature>
<evidence type="ECO:0000313" key="2">
    <source>
        <dbReference type="EMBL" id="GIL54068.1"/>
    </source>
</evidence>
<proteinExistence type="predicted"/>
<comment type="caution">
    <text evidence="2">The sequence shown here is derived from an EMBL/GenBank/DDBJ whole genome shotgun (WGS) entry which is preliminary data.</text>
</comment>
<keyword evidence="3" id="KW-1185">Reference proteome</keyword>
<evidence type="ECO:0000256" key="1">
    <source>
        <dbReference type="SAM" id="MobiDB-lite"/>
    </source>
</evidence>
<feature type="compositionally biased region" description="Gly residues" evidence="1">
    <location>
        <begin position="144"/>
        <end position="161"/>
    </location>
</feature>
<dbReference type="EMBL" id="BNCO01000016">
    <property type="protein sequence ID" value="GIL54068.1"/>
    <property type="molecule type" value="Genomic_DNA"/>
</dbReference>
<feature type="compositionally biased region" description="Pro residues" evidence="1">
    <location>
        <begin position="929"/>
        <end position="938"/>
    </location>
</feature>
<feature type="compositionally biased region" description="Gly residues" evidence="1">
    <location>
        <begin position="111"/>
        <end position="122"/>
    </location>
</feature>
<feature type="compositionally biased region" description="Low complexity" evidence="1">
    <location>
        <begin position="656"/>
        <end position="682"/>
    </location>
</feature>
<feature type="compositionally biased region" description="Basic residues" evidence="1">
    <location>
        <begin position="695"/>
        <end position="709"/>
    </location>
</feature>
<feature type="compositionally biased region" description="Pro residues" evidence="1">
    <location>
        <begin position="869"/>
        <end position="880"/>
    </location>
</feature>
<dbReference type="AlphaFoldDB" id="A0A8J4B9D6"/>
<feature type="region of interest" description="Disordered" evidence="1">
    <location>
        <begin position="1008"/>
        <end position="1065"/>
    </location>
</feature>
<feature type="compositionally biased region" description="Low complexity" evidence="1">
    <location>
        <begin position="881"/>
        <end position="890"/>
    </location>
</feature>
<evidence type="ECO:0000313" key="3">
    <source>
        <dbReference type="Proteomes" id="UP000747399"/>
    </source>
</evidence>
<feature type="region of interest" description="Disordered" evidence="1">
    <location>
        <begin position="835"/>
        <end position="890"/>
    </location>
</feature>
<feature type="region of interest" description="Disordered" evidence="1">
    <location>
        <begin position="756"/>
        <end position="820"/>
    </location>
</feature>
<feature type="region of interest" description="Disordered" evidence="1">
    <location>
        <begin position="654"/>
        <end position="724"/>
    </location>
</feature>
<feature type="compositionally biased region" description="Gly residues" evidence="1">
    <location>
        <begin position="439"/>
        <end position="464"/>
    </location>
</feature>
<feature type="region of interest" description="Disordered" evidence="1">
    <location>
        <begin position="69"/>
        <end position="161"/>
    </location>
</feature>